<dbReference type="EMBL" id="JADCSA010000001">
    <property type="protein sequence ID" value="MBE7323245.1"/>
    <property type="molecule type" value="Genomic_DNA"/>
</dbReference>
<organism evidence="2 3">
    <name type="scientific">Nocardioides malaquae</name>
    <dbReference type="NCBI Taxonomy" id="2773426"/>
    <lineage>
        <taxon>Bacteria</taxon>
        <taxon>Bacillati</taxon>
        <taxon>Actinomycetota</taxon>
        <taxon>Actinomycetes</taxon>
        <taxon>Propionibacteriales</taxon>
        <taxon>Nocardioidaceae</taxon>
        <taxon>Nocardioides</taxon>
    </lineage>
</organism>
<gene>
    <name evidence="2" type="ORF">IEQ44_01085</name>
</gene>
<keyword evidence="3" id="KW-1185">Reference proteome</keyword>
<evidence type="ECO:0000313" key="2">
    <source>
        <dbReference type="EMBL" id="MBE7323245.1"/>
    </source>
</evidence>
<feature type="domain" description="DUF6504" evidence="1">
    <location>
        <begin position="2"/>
        <end position="127"/>
    </location>
</feature>
<reference evidence="2 3" key="1">
    <citation type="submission" date="2020-10" db="EMBL/GenBank/DDBJ databases">
        <title>Nocardioides sp. isolated from sludge.</title>
        <authorList>
            <person name="Zhang X."/>
        </authorList>
    </citation>
    <scope>NUCLEOTIDE SEQUENCE [LARGE SCALE GENOMIC DNA]</scope>
    <source>
        <strain evidence="2 3">Y6</strain>
    </source>
</reference>
<sequence length="129" mass="14518">MRRYDDPVEVLRAPVPDGAGAPEAPAQFLWQGRLWKVRSVVAHWVETAPWWRSPSVRAVVDAEKGPQVHQEVPTQRSWEELHGELVAERELWRVVAGRPGDPQQGMSSGVFDLALDRAEGCWQLVGCQD</sequence>
<comment type="caution">
    <text evidence="2">The sequence shown here is derived from an EMBL/GenBank/DDBJ whole genome shotgun (WGS) entry which is preliminary data.</text>
</comment>
<dbReference type="Proteomes" id="UP000756387">
    <property type="component" value="Unassembled WGS sequence"/>
</dbReference>
<dbReference type="InterPro" id="IPR045443">
    <property type="entry name" value="DUF6504"/>
</dbReference>
<name>A0ABR9RNV0_9ACTN</name>
<protein>
    <recommendedName>
        <fullName evidence="1">DUF6504 domain-containing protein</fullName>
    </recommendedName>
</protein>
<evidence type="ECO:0000259" key="1">
    <source>
        <dbReference type="Pfam" id="PF20114"/>
    </source>
</evidence>
<accession>A0ABR9RNV0</accession>
<dbReference type="Pfam" id="PF20114">
    <property type="entry name" value="DUF6504"/>
    <property type="match status" value="1"/>
</dbReference>
<proteinExistence type="predicted"/>
<evidence type="ECO:0000313" key="3">
    <source>
        <dbReference type="Proteomes" id="UP000756387"/>
    </source>
</evidence>
<dbReference type="RefSeq" id="WP_193636566.1">
    <property type="nucleotide sequence ID" value="NZ_JADCSA010000001.1"/>
</dbReference>